<feature type="binding site" evidence="11">
    <location>
        <position position="272"/>
    </location>
    <ligand>
        <name>Zn(2+)</name>
        <dbReference type="ChEBI" id="CHEBI:29105"/>
        <label>2</label>
        <note>catalytic</note>
    </ligand>
</feature>
<dbReference type="SUPFAM" id="SSF55486">
    <property type="entry name" value="Metalloproteases ('zincins'), catalytic domain"/>
    <property type="match status" value="1"/>
</dbReference>
<evidence type="ECO:0000256" key="6">
    <source>
        <dbReference type="ARBA" id="ARBA00022833"/>
    </source>
</evidence>
<keyword evidence="2" id="KW-0645">Protease</keyword>
<sequence length="358" mass="40040">MLQIFSYISLLFLLSPPCSSNVHARNPLFYSLNPKNDSSENHLITWHEFGKFQYTRKGSSFDGISKLKRYLNKFGYLEAYDHTNSTDEFDSSLEHAIAKYQRNFGLKITKELDLETLTEIMKPRCGVRDISSNKLRAGRKYEYFTGRPRWRRDIPMTLTYAISPENVVASPSRSEIRAAVGRAFAHWAAVIPVEFVETGDYGFADIRIGFYAGDHGDGEAFDGVLGVLAHAFSPESGRFHLDAAETWAADLAAEGASGAVDLESVATHEIGHLLGLAHSRDRAAVMYPSLRPRERKVELRVDDIRGVQALYGSNPNFSLQAFSESEMYSNGGCLRVGSRGGVFWGINWAVVLAMWLCM</sequence>
<feature type="binding site" evidence="11">
    <location>
        <position position="223"/>
    </location>
    <ligand>
        <name>Ca(2+)</name>
        <dbReference type="ChEBI" id="CHEBI:29108"/>
        <label>3</label>
    </ligand>
</feature>
<dbReference type="Pfam" id="PF00413">
    <property type="entry name" value="Peptidase_M10"/>
    <property type="match status" value="1"/>
</dbReference>
<dbReference type="InterPro" id="IPR021190">
    <property type="entry name" value="Pept_M10A"/>
</dbReference>
<evidence type="ECO:0000256" key="2">
    <source>
        <dbReference type="ARBA" id="ARBA00022670"/>
    </source>
</evidence>
<dbReference type="EMBL" id="BKCP01008515">
    <property type="protein sequence ID" value="GER49350.1"/>
    <property type="molecule type" value="Genomic_DNA"/>
</dbReference>
<evidence type="ECO:0000256" key="10">
    <source>
        <dbReference type="PIRSR" id="PIRSR621190-1"/>
    </source>
</evidence>
<feature type="binding site" evidence="11">
    <location>
        <position position="268"/>
    </location>
    <ligand>
        <name>Zn(2+)</name>
        <dbReference type="ChEBI" id="CHEBI:29105"/>
        <label>2</label>
        <note>catalytic</note>
    </ligand>
</feature>
<keyword evidence="9" id="KW-0325">Glycoprotein</keyword>
<dbReference type="AlphaFoldDB" id="A0A5A7QVV5"/>
<feature type="binding site" evidence="11">
    <location>
        <position position="245"/>
    </location>
    <ligand>
        <name>Ca(2+)</name>
        <dbReference type="ChEBI" id="CHEBI:29108"/>
        <label>1</label>
    </ligand>
</feature>
<evidence type="ECO:0000313" key="15">
    <source>
        <dbReference type="Proteomes" id="UP000325081"/>
    </source>
</evidence>
<dbReference type="GO" id="GO:0030574">
    <property type="term" value="P:collagen catabolic process"/>
    <property type="evidence" value="ECO:0007669"/>
    <property type="project" value="TreeGrafter"/>
</dbReference>
<evidence type="ECO:0000256" key="11">
    <source>
        <dbReference type="PIRSR" id="PIRSR621190-2"/>
    </source>
</evidence>
<comment type="cofactor">
    <cofactor evidence="11">
        <name>Ca(2+)</name>
        <dbReference type="ChEBI" id="CHEBI:29108"/>
    </cofactor>
    <text evidence="11">Can bind about 5 Ca(2+) ions per subunit.</text>
</comment>
<keyword evidence="4 12" id="KW-0732">Signal</keyword>
<dbReference type="InterPro" id="IPR024079">
    <property type="entry name" value="MetalloPept_cat_dom_sf"/>
</dbReference>
<evidence type="ECO:0000256" key="1">
    <source>
        <dbReference type="ARBA" id="ARBA00009614"/>
    </source>
</evidence>
<feature type="binding site" evidence="11">
    <location>
        <position position="245"/>
    </location>
    <ligand>
        <name>Ca(2+)</name>
        <dbReference type="ChEBI" id="CHEBI:29108"/>
        <label>3</label>
    </ligand>
</feature>
<feature type="binding site" evidence="11">
    <location>
        <position position="230"/>
    </location>
    <ligand>
        <name>Zn(2+)</name>
        <dbReference type="ChEBI" id="CHEBI:29105"/>
        <label>1</label>
    </ligand>
</feature>
<evidence type="ECO:0000313" key="14">
    <source>
        <dbReference type="EMBL" id="GER49350.1"/>
    </source>
</evidence>
<dbReference type="InterPro" id="IPR002477">
    <property type="entry name" value="Peptidoglycan-bd-like"/>
</dbReference>
<keyword evidence="15" id="KW-1185">Reference proteome</keyword>
<name>A0A5A7QVV5_STRAF</name>
<feature type="binding site" evidence="11">
    <location>
        <position position="205"/>
    </location>
    <ligand>
        <name>Ca(2+)</name>
        <dbReference type="ChEBI" id="CHEBI:29108"/>
        <label>2</label>
    </ligand>
</feature>
<proteinExistence type="inferred from homology"/>
<dbReference type="InterPro" id="IPR001818">
    <property type="entry name" value="Pept_M10_metallopeptidase"/>
</dbReference>
<evidence type="ECO:0000256" key="5">
    <source>
        <dbReference type="ARBA" id="ARBA00022801"/>
    </source>
</evidence>
<keyword evidence="5" id="KW-0378">Hydrolase</keyword>
<dbReference type="Pfam" id="PF01471">
    <property type="entry name" value="PG_binding_1"/>
    <property type="match status" value="1"/>
</dbReference>
<dbReference type="FunFam" id="3.40.390.10:FF:000018">
    <property type="entry name" value="Metalloendoproteinase 1"/>
    <property type="match status" value="1"/>
</dbReference>
<keyword evidence="7" id="KW-0482">Metalloprotease</keyword>
<dbReference type="GO" id="GO:0008270">
    <property type="term" value="F:zinc ion binding"/>
    <property type="evidence" value="ECO:0007669"/>
    <property type="project" value="InterPro"/>
</dbReference>
<dbReference type="OrthoDB" id="406838at2759"/>
<feature type="binding site" evidence="11">
    <location>
        <position position="217"/>
    </location>
    <ligand>
        <name>Zn(2+)</name>
        <dbReference type="ChEBI" id="CHEBI:29105"/>
        <label>1</label>
    </ligand>
</feature>
<feature type="binding site" evidence="11">
    <location>
        <position position="286"/>
    </location>
    <ligand>
        <name>Zn(2+)</name>
        <dbReference type="ChEBI" id="CHEBI:29105"/>
        <label>2</label>
        <note>catalytic</note>
    </ligand>
</feature>
<feature type="binding site" evidence="11">
    <location>
        <position position="215"/>
    </location>
    <ligand>
        <name>Zn(2+)</name>
        <dbReference type="ChEBI" id="CHEBI:29105"/>
        <label>1</label>
    </ligand>
</feature>
<feature type="signal peptide" evidence="12">
    <location>
        <begin position="1"/>
        <end position="20"/>
    </location>
</feature>
<evidence type="ECO:0000256" key="4">
    <source>
        <dbReference type="ARBA" id="ARBA00022729"/>
    </source>
</evidence>
<evidence type="ECO:0000256" key="12">
    <source>
        <dbReference type="SAM" id="SignalP"/>
    </source>
</evidence>
<keyword evidence="11" id="KW-0106">Calcium</keyword>
<dbReference type="PANTHER" id="PTHR10201">
    <property type="entry name" value="MATRIX METALLOPROTEINASE"/>
    <property type="match status" value="1"/>
</dbReference>
<feature type="domain" description="Peptidase metallopeptidase" evidence="13">
    <location>
        <begin position="146"/>
        <end position="313"/>
    </location>
</feature>
<evidence type="ECO:0000259" key="13">
    <source>
        <dbReference type="SMART" id="SM00235"/>
    </source>
</evidence>
<feature type="chain" id="PRO_5022926018" evidence="12">
    <location>
        <begin position="21"/>
        <end position="358"/>
    </location>
</feature>
<dbReference type="GO" id="GO:0004222">
    <property type="term" value="F:metalloendopeptidase activity"/>
    <property type="evidence" value="ECO:0007669"/>
    <property type="project" value="InterPro"/>
</dbReference>
<keyword evidence="6 11" id="KW-0862">Zinc</keyword>
<keyword evidence="8" id="KW-0865">Zymogen</keyword>
<dbReference type="SUPFAM" id="SSF47090">
    <property type="entry name" value="PGBD-like"/>
    <property type="match status" value="1"/>
</dbReference>
<dbReference type="PANTHER" id="PTHR10201:SF321">
    <property type="entry name" value="METALLOENDOPROTEINASE 4-MMP"/>
    <property type="match status" value="1"/>
</dbReference>
<dbReference type="InterPro" id="IPR006026">
    <property type="entry name" value="Peptidase_Metallo"/>
</dbReference>
<accession>A0A5A7QVV5</accession>
<evidence type="ECO:0000256" key="8">
    <source>
        <dbReference type="ARBA" id="ARBA00023145"/>
    </source>
</evidence>
<feature type="binding site" evidence="11">
    <location>
        <position position="278"/>
    </location>
    <ligand>
        <name>Zn(2+)</name>
        <dbReference type="ChEBI" id="CHEBI:29105"/>
        <label>2</label>
        <note>catalytic</note>
    </ligand>
</feature>
<protein>
    <submittedName>
        <fullName evidence="14">Matrix metalloproteinase</fullName>
    </submittedName>
</protein>
<keyword evidence="3 11" id="KW-0479">Metal-binding</keyword>
<organism evidence="14 15">
    <name type="scientific">Striga asiatica</name>
    <name type="common">Asiatic witchweed</name>
    <name type="synonym">Buchnera asiatica</name>
    <dbReference type="NCBI Taxonomy" id="4170"/>
    <lineage>
        <taxon>Eukaryota</taxon>
        <taxon>Viridiplantae</taxon>
        <taxon>Streptophyta</taxon>
        <taxon>Embryophyta</taxon>
        <taxon>Tracheophyta</taxon>
        <taxon>Spermatophyta</taxon>
        <taxon>Magnoliopsida</taxon>
        <taxon>eudicotyledons</taxon>
        <taxon>Gunneridae</taxon>
        <taxon>Pentapetalae</taxon>
        <taxon>asterids</taxon>
        <taxon>lamiids</taxon>
        <taxon>Lamiales</taxon>
        <taxon>Orobanchaceae</taxon>
        <taxon>Buchnereae</taxon>
        <taxon>Striga</taxon>
    </lineage>
</organism>
<gene>
    <name evidence="14" type="ORF">STAS_26580</name>
</gene>
<dbReference type="GO" id="GO:0006508">
    <property type="term" value="P:proteolysis"/>
    <property type="evidence" value="ECO:0007669"/>
    <property type="project" value="UniProtKB-KW"/>
</dbReference>
<dbReference type="CDD" id="cd04278">
    <property type="entry name" value="ZnMc_MMP"/>
    <property type="match status" value="1"/>
</dbReference>
<comment type="caution">
    <text evidence="14">The sequence shown here is derived from an EMBL/GenBank/DDBJ whole genome shotgun (WGS) entry which is preliminary data.</text>
</comment>
<feature type="binding site" evidence="11">
    <location>
        <position position="240"/>
    </location>
    <ligand>
        <name>Zn(2+)</name>
        <dbReference type="ChEBI" id="CHEBI:29105"/>
        <label>1</label>
    </ligand>
</feature>
<dbReference type="InterPro" id="IPR036365">
    <property type="entry name" value="PGBD-like_sf"/>
</dbReference>
<dbReference type="SMART" id="SM00235">
    <property type="entry name" value="ZnMc"/>
    <property type="match status" value="1"/>
</dbReference>
<reference evidence="15" key="1">
    <citation type="journal article" date="2019" name="Curr. Biol.">
        <title>Genome Sequence of Striga asiatica Provides Insight into the Evolution of Plant Parasitism.</title>
        <authorList>
            <person name="Yoshida S."/>
            <person name="Kim S."/>
            <person name="Wafula E.K."/>
            <person name="Tanskanen J."/>
            <person name="Kim Y.M."/>
            <person name="Honaas L."/>
            <person name="Yang Z."/>
            <person name="Spallek T."/>
            <person name="Conn C.E."/>
            <person name="Ichihashi Y."/>
            <person name="Cheong K."/>
            <person name="Cui S."/>
            <person name="Der J.P."/>
            <person name="Gundlach H."/>
            <person name="Jiao Y."/>
            <person name="Hori C."/>
            <person name="Ishida J.K."/>
            <person name="Kasahara H."/>
            <person name="Kiba T."/>
            <person name="Kim M.S."/>
            <person name="Koo N."/>
            <person name="Laohavisit A."/>
            <person name="Lee Y.H."/>
            <person name="Lumba S."/>
            <person name="McCourt P."/>
            <person name="Mortimer J.C."/>
            <person name="Mutuku J.M."/>
            <person name="Nomura T."/>
            <person name="Sasaki-Sekimoto Y."/>
            <person name="Seto Y."/>
            <person name="Wang Y."/>
            <person name="Wakatake T."/>
            <person name="Sakakibara H."/>
            <person name="Demura T."/>
            <person name="Yamaguchi S."/>
            <person name="Yoneyama K."/>
            <person name="Manabe R.I."/>
            <person name="Nelson D.C."/>
            <person name="Schulman A.H."/>
            <person name="Timko M.P."/>
            <person name="dePamphilis C.W."/>
            <person name="Choi D."/>
            <person name="Shirasu K."/>
        </authorList>
    </citation>
    <scope>NUCLEOTIDE SEQUENCE [LARGE SCALE GENOMIC DNA]</scope>
    <source>
        <strain evidence="15">cv. UVA1</strain>
    </source>
</reference>
<feature type="binding site" evidence="11">
    <location>
        <position position="222"/>
    </location>
    <ligand>
        <name>Ca(2+)</name>
        <dbReference type="ChEBI" id="CHEBI:29108"/>
        <label>3</label>
    </ligand>
</feature>
<dbReference type="Proteomes" id="UP000325081">
    <property type="component" value="Unassembled WGS sequence"/>
</dbReference>
<feature type="binding site" description="in inhibited form" evidence="11">
    <location>
        <position position="125"/>
    </location>
    <ligand>
        <name>Zn(2+)</name>
        <dbReference type="ChEBI" id="CHEBI:29105"/>
        <label>2</label>
        <note>catalytic</note>
    </ligand>
</feature>
<comment type="similarity">
    <text evidence="1">Belongs to the peptidase M10A family. Matrix metalloproteinases (MMPs) subfamily.</text>
</comment>
<dbReference type="InterPro" id="IPR033739">
    <property type="entry name" value="M10A_MMP"/>
</dbReference>
<comment type="cofactor">
    <cofactor evidence="11">
        <name>Zn(2+)</name>
        <dbReference type="ChEBI" id="CHEBI:29105"/>
    </cofactor>
    <text evidence="11">Binds 2 Zn(2+) ions per subunit.</text>
</comment>
<evidence type="ECO:0000256" key="3">
    <source>
        <dbReference type="ARBA" id="ARBA00022723"/>
    </source>
</evidence>
<evidence type="ECO:0000256" key="9">
    <source>
        <dbReference type="ARBA" id="ARBA00023180"/>
    </source>
</evidence>
<dbReference type="PRINTS" id="PR00138">
    <property type="entry name" value="MATRIXIN"/>
</dbReference>
<evidence type="ECO:0000256" key="7">
    <source>
        <dbReference type="ARBA" id="ARBA00023049"/>
    </source>
</evidence>
<feature type="binding site" evidence="11">
    <location>
        <position position="242"/>
    </location>
    <ligand>
        <name>Ca(2+)</name>
        <dbReference type="ChEBI" id="CHEBI:29108"/>
        <label>3</label>
    </ligand>
</feature>
<dbReference type="GO" id="GO:0031012">
    <property type="term" value="C:extracellular matrix"/>
    <property type="evidence" value="ECO:0007669"/>
    <property type="project" value="InterPro"/>
</dbReference>
<dbReference type="Gene3D" id="3.40.390.10">
    <property type="entry name" value="Collagenase (Catalytic Domain)"/>
    <property type="match status" value="1"/>
</dbReference>
<dbReference type="GO" id="GO:0030198">
    <property type="term" value="P:extracellular matrix organization"/>
    <property type="evidence" value="ECO:0007669"/>
    <property type="project" value="TreeGrafter"/>
</dbReference>
<feature type="active site" evidence="10">
    <location>
        <position position="269"/>
    </location>
</feature>